<accession>A0A3Q9I5U6</accession>
<reference evidence="3" key="1">
    <citation type="submission" date="2018-12" db="EMBL/GenBank/DDBJ databases">
        <title>Complete genome sequence of Paenibacillus sp. MBLB1234.</title>
        <authorList>
            <person name="Nam Y.-D."/>
            <person name="Kang J."/>
            <person name="Chung W.-H."/>
            <person name="Park Y.S."/>
        </authorList>
    </citation>
    <scope>NUCLEOTIDE SEQUENCE [LARGE SCALE GENOMIC DNA]</scope>
    <source>
        <strain evidence="3">MBLB1234</strain>
    </source>
</reference>
<keyword evidence="3" id="KW-1185">Reference proteome</keyword>
<evidence type="ECO:0000256" key="1">
    <source>
        <dbReference type="SAM" id="Phobius"/>
    </source>
</evidence>
<feature type="transmembrane region" description="Helical" evidence="1">
    <location>
        <begin position="20"/>
        <end position="39"/>
    </location>
</feature>
<name>A0A3Q9I5U6_9BACL</name>
<dbReference type="AlphaFoldDB" id="A0A3Q9I5U6"/>
<sequence length="108" mass="12069">MAPSVFFATVRRDGRQIDSLRLDLVLFLFYFMLNMYLFAKYTDSVLFREGVVGFAKALLKFLFAGALVLDIGVVSLGTAILLASWALLLRRRARILALTIMNTASLGM</sequence>
<feature type="transmembrane region" description="Helical" evidence="1">
    <location>
        <begin position="59"/>
        <end position="88"/>
    </location>
</feature>
<evidence type="ECO:0000313" key="3">
    <source>
        <dbReference type="Proteomes" id="UP000270678"/>
    </source>
</evidence>
<dbReference type="KEGG" id="plut:EI981_01200"/>
<keyword evidence="1" id="KW-1133">Transmembrane helix</keyword>
<keyword evidence="1" id="KW-0472">Membrane</keyword>
<dbReference type="RefSeq" id="WP_126994716.1">
    <property type="nucleotide sequence ID" value="NZ_CP034346.1"/>
</dbReference>
<gene>
    <name evidence="2" type="ORF">EI981_01200</name>
</gene>
<dbReference type="Proteomes" id="UP000270678">
    <property type="component" value="Chromosome"/>
</dbReference>
<proteinExistence type="predicted"/>
<protein>
    <submittedName>
        <fullName evidence="2">Uncharacterized protein</fullName>
    </submittedName>
</protein>
<organism evidence="2 3">
    <name type="scientific">Paenibacillus lutimineralis</name>
    <dbReference type="NCBI Taxonomy" id="2707005"/>
    <lineage>
        <taxon>Bacteria</taxon>
        <taxon>Bacillati</taxon>
        <taxon>Bacillota</taxon>
        <taxon>Bacilli</taxon>
        <taxon>Bacillales</taxon>
        <taxon>Paenibacillaceae</taxon>
        <taxon>Paenibacillus</taxon>
    </lineage>
</organism>
<keyword evidence="1" id="KW-0812">Transmembrane</keyword>
<evidence type="ECO:0000313" key="2">
    <source>
        <dbReference type="EMBL" id="AZS13236.1"/>
    </source>
</evidence>
<dbReference type="EMBL" id="CP034346">
    <property type="protein sequence ID" value="AZS13236.1"/>
    <property type="molecule type" value="Genomic_DNA"/>
</dbReference>